<protein>
    <submittedName>
        <fullName evidence="1">Uncharacterized protein</fullName>
    </submittedName>
</protein>
<gene>
    <name evidence="1" type="ORF">LTSERUB_6785</name>
</gene>
<evidence type="ECO:0000313" key="2">
    <source>
        <dbReference type="Proteomes" id="UP000004903"/>
    </source>
</evidence>
<dbReference type="EMBL" id="AFCT01000019">
    <property type="protein sequence ID" value="EHC96578.1"/>
    <property type="molecule type" value="Genomic_DNA"/>
</dbReference>
<dbReference type="Proteomes" id="UP000004903">
    <property type="component" value="Unassembled WGS sequence"/>
</dbReference>
<evidence type="ECO:0000313" key="1">
    <source>
        <dbReference type="EMBL" id="EHC96578.1"/>
    </source>
</evidence>
<dbReference type="PATRIC" id="fig|913081.3.peg.47"/>
<name>G5QCS1_SALRU</name>
<reference evidence="1 2" key="1">
    <citation type="journal article" date="2011" name="BMC Genomics">
        <title>Genome sequencing reveals diversification of virulence factor content and possible host adaptation in distinct subpopulations of Salmonella enterica.</title>
        <authorList>
            <person name="den Bakker H.C."/>
            <person name="Moreno Switt A.I."/>
            <person name="Govoni G."/>
            <person name="Cummings C.A."/>
            <person name="Ranieri M.L."/>
            <person name="Degoricija L."/>
            <person name="Hoelzer K."/>
            <person name="Rodriguez-Rivera L.D."/>
            <person name="Brown S."/>
            <person name="Bolchacova E."/>
            <person name="Furtado M.R."/>
            <person name="Wiedmann M."/>
        </authorList>
    </citation>
    <scope>NUCLEOTIDE SEQUENCE [LARGE SCALE GENOMIC DNA]</scope>
    <source>
        <strain evidence="1 2">A4-653</strain>
    </source>
</reference>
<accession>G5QCS1</accession>
<proteinExistence type="predicted"/>
<sequence length="43" mass="4943">MSFEMDVYMFMNDSENIFVTNAKITGKTVQISLNVDNLFSYAL</sequence>
<comment type="caution">
    <text evidence="1">The sequence shown here is derived from an EMBL/GenBank/DDBJ whole genome shotgun (WGS) entry which is preliminary data.</text>
</comment>
<organism evidence="1 2">
    <name type="scientific">Salmonella enterica subsp. enterica serovar Rubislaw str. A4-653</name>
    <dbReference type="NCBI Taxonomy" id="913081"/>
    <lineage>
        <taxon>Bacteria</taxon>
        <taxon>Pseudomonadati</taxon>
        <taxon>Pseudomonadota</taxon>
        <taxon>Gammaproteobacteria</taxon>
        <taxon>Enterobacterales</taxon>
        <taxon>Enterobacteriaceae</taxon>
        <taxon>Salmonella</taxon>
    </lineage>
</organism>
<dbReference type="AlphaFoldDB" id="G5QCS1"/>